<dbReference type="RefSeq" id="WP_044415887.1">
    <property type="nucleotide sequence ID" value="NZ_CP041070.1"/>
</dbReference>
<dbReference type="PROSITE" id="PS51257">
    <property type="entry name" value="PROKAR_LIPOPROTEIN"/>
    <property type="match status" value="1"/>
</dbReference>
<dbReference type="InterPro" id="IPR017689">
    <property type="entry name" value="BamD"/>
</dbReference>
<feature type="chain" id="PRO_5020660896" evidence="4">
    <location>
        <begin position="25"/>
        <end position="223"/>
    </location>
</feature>
<keyword evidence="3" id="KW-0998">Cell outer membrane</keyword>
<reference evidence="6 7" key="1">
    <citation type="submission" date="2017-10" db="EMBL/GenBank/DDBJ databases">
        <title>Genomics of the genus Arcobacter.</title>
        <authorList>
            <person name="Perez-Cataluna A."/>
            <person name="Figueras M.J."/>
        </authorList>
    </citation>
    <scope>NUCLEOTIDE SEQUENCE [LARGE SCALE GENOMIC DNA]</scope>
    <source>
        <strain evidence="6 7">DSM 24636</strain>
    </source>
</reference>
<feature type="domain" description="Outer membrane lipoprotein BamD-like" evidence="5">
    <location>
        <begin position="37"/>
        <end position="190"/>
    </location>
</feature>
<feature type="signal peptide" evidence="4">
    <location>
        <begin position="1"/>
        <end position="24"/>
    </location>
</feature>
<keyword evidence="2" id="KW-0472">Membrane</keyword>
<accession>A0A4Q0Y0E5</accession>
<evidence type="ECO:0000313" key="7">
    <source>
        <dbReference type="Proteomes" id="UP000290191"/>
    </source>
</evidence>
<organism evidence="6 7">
    <name type="scientific">Halarcobacter anaerophilus</name>
    <dbReference type="NCBI Taxonomy" id="877500"/>
    <lineage>
        <taxon>Bacteria</taxon>
        <taxon>Pseudomonadati</taxon>
        <taxon>Campylobacterota</taxon>
        <taxon>Epsilonproteobacteria</taxon>
        <taxon>Campylobacterales</taxon>
        <taxon>Arcobacteraceae</taxon>
        <taxon>Halarcobacter</taxon>
    </lineage>
</organism>
<dbReference type="OrthoDB" id="5342947at2"/>
<name>A0A4Q0Y0E5_9BACT</name>
<evidence type="ECO:0000313" key="6">
    <source>
        <dbReference type="EMBL" id="RXJ62079.1"/>
    </source>
</evidence>
<dbReference type="InterPro" id="IPR011990">
    <property type="entry name" value="TPR-like_helical_dom_sf"/>
</dbReference>
<protein>
    <submittedName>
        <fullName evidence="6">Outer membrane protein assembly factor BamD</fullName>
    </submittedName>
</protein>
<dbReference type="InterPro" id="IPR039565">
    <property type="entry name" value="BamD-like"/>
</dbReference>
<dbReference type="AlphaFoldDB" id="A0A4Q0Y0E5"/>
<evidence type="ECO:0000256" key="4">
    <source>
        <dbReference type="SAM" id="SignalP"/>
    </source>
</evidence>
<evidence type="ECO:0000259" key="5">
    <source>
        <dbReference type="Pfam" id="PF13525"/>
    </source>
</evidence>
<proteinExistence type="predicted"/>
<evidence type="ECO:0000256" key="1">
    <source>
        <dbReference type="ARBA" id="ARBA00022729"/>
    </source>
</evidence>
<sequence>MGNYVKFRSLLFAVALVFVFSACSQKSEKVKEFDKPALYWYNKMIKEISTGYLEDADDTYISLESEHRNSPLLSTALLVLANAHIDEEEYELANFYLDEYIKRYALSKNIDYVRYLKIKANFQGFAYDLRDQQLIEDTIAQIEEFRKSFPRSPYTPLVNTMSARLYMAKANLDKEIADLYSRLDKPEAAKYYNEKVKKSWVNPKEIEPVEVPFYRYPFERNLF</sequence>
<evidence type="ECO:0000256" key="2">
    <source>
        <dbReference type="ARBA" id="ARBA00023136"/>
    </source>
</evidence>
<dbReference type="Proteomes" id="UP000290191">
    <property type="component" value="Unassembled WGS sequence"/>
</dbReference>
<dbReference type="Pfam" id="PF13525">
    <property type="entry name" value="YfiO"/>
    <property type="match status" value="1"/>
</dbReference>
<dbReference type="Gene3D" id="1.25.40.10">
    <property type="entry name" value="Tetratricopeptide repeat domain"/>
    <property type="match status" value="1"/>
</dbReference>
<comment type="caution">
    <text evidence="6">The sequence shown here is derived from an EMBL/GenBank/DDBJ whole genome shotgun (WGS) entry which is preliminary data.</text>
</comment>
<keyword evidence="7" id="KW-1185">Reference proteome</keyword>
<keyword evidence="1 4" id="KW-0732">Signal</keyword>
<dbReference type="EMBL" id="PDKO01000010">
    <property type="protein sequence ID" value="RXJ62079.1"/>
    <property type="molecule type" value="Genomic_DNA"/>
</dbReference>
<dbReference type="STRING" id="877500.GCA_000935065_00901"/>
<evidence type="ECO:0000256" key="3">
    <source>
        <dbReference type="ARBA" id="ARBA00023237"/>
    </source>
</evidence>
<dbReference type="NCBIfam" id="TIGR03302">
    <property type="entry name" value="OM_YfiO"/>
    <property type="match status" value="1"/>
</dbReference>
<gene>
    <name evidence="6" type="ORF">CRV06_11650</name>
</gene>